<dbReference type="Proteomes" id="UP000215361">
    <property type="component" value="Unassembled WGS sequence"/>
</dbReference>
<name>A0A133N0P4_FINMA</name>
<keyword evidence="1" id="KW-0472">Membrane</keyword>
<dbReference type="EMBL" id="CP054000">
    <property type="protein sequence ID" value="QKH80434.1"/>
    <property type="molecule type" value="Genomic_DNA"/>
</dbReference>
<reference evidence="2" key="1">
    <citation type="journal article" date="2017" name="J. Clin. Microbiol.">
        <title>Finegoldia magna Isolated from Orthopedic Joint Implant-Associated Infections.</title>
        <authorList>
            <person name="Soderquist B."/>
            <person name="Bjorklund S."/>
            <person name="Hellmark B."/>
            <person name="Jensen A."/>
            <person name="Bruggemann H."/>
        </authorList>
    </citation>
    <scope>NUCLEOTIDE SEQUENCE</scope>
    <source>
        <strain evidence="2">08T492</strain>
    </source>
</reference>
<protein>
    <submittedName>
        <fullName evidence="2">FeoB-associated Cys-rich membrane protein</fullName>
    </submittedName>
</protein>
<gene>
    <name evidence="2" type="ORF">B9N56_06215</name>
    <name evidence="3" type="ORF">FOC70_08750</name>
</gene>
<evidence type="ECO:0000313" key="2">
    <source>
        <dbReference type="EMBL" id="OXZ37289.1"/>
    </source>
</evidence>
<dbReference type="Pfam" id="PF12669">
    <property type="entry name" value="FeoB_associated"/>
    <property type="match status" value="1"/>
</dbReference>
<evidence type="ECO:0000313" key="5">
    <source>
        <dbReference type="Proteomes" id="UP000502899"/>
    </source>
</evidence>
<keyword evidence="1" id="KW-1133">Transmembrane helix</keyword>
<accession>A0A133N0P4</accession>
<reference evidence="4" key="2">
    <citation type="submission" date="2017-04" db="EMBL/GenBank/DDBJ databases">
        <title>Finegoldia magna isolated from orthopedic joint implant-associated infections.</title>
        <authorList>
            <person name="Bjorklund S."/>
            <person name="Bruggemann H."/>
            <person name="Jensen A."/>
            <person name="Hellmark B."/>
            <person name="Soderquist B."/>
        </authorList>
    </citation>
    <scope>NUCLEOTIDE SEQUENCE [LARGE SCALE GENOMIC DNA]</scope>
    <source>
        <strain evidence="4">08T492</strain>
    </source>
</reference>
<feature type="transmembrane region" description="Helical" evidence="1">
    <location>
        <begin position="6"/>
        <end position="24"/>
    </location>
</feature>
<dbReference type="Proteomes" id="UP000502899">
    <property type="component" value="Chromosome"/>
</dbReference>
<proteinExistence type="predicted"/>
<keyword evidence="1" id="KW-0812">Transmembrane</keyword>
<sequence>MNIADIIILIIIAAAVVFAVRHIIKKGGSCDCGSSSCPHSKDYDKQ</sequence>
<reference evidence="3 5" key="3">
    <citation type="submission" date="2020-05" db="EMBL/GenBank/DDBJ databases">
        <title>FDA dAtabase for Regulatory Grade micrObial Sequences (FDA-ARGOS): Supporting development and validation of Infectious Disease Dx tests.</title>
        <authorList>
            <person name="Pederson C."/>
            <person name="Tallon L."/>
            <person name="Sadzewicz L."/>
            <person name="Zhao X."/>
            <person name="Vavikolanu K."/>
            <person name="Mehta A."/>
            <person name="Aluvathingal J."/>
            <person name="Nadendla S."/>
            <person name="Myers T."/>
            <person name="Yan Y."/>
            <person name="Sichtig H."/>
        </authorList>
    </citation>
    <scope>NUCLEOTIDE SEQUENCE [LARGE SCALE GENOMIC DNA]</scope>
    <source>
        <strain evidence="3 5">FDAARGOS_764</strain>
    </source>
</reference>
<evidence type="ECO:0000313" key="3">
    <source>
        <dbReference type="EMBL" id="QKH80434.1"/>
    </source>
</evidence>
<dbReference type="EMBL" id="NDYI01000017">
    <property type="protein sequence ID" value="OXZ37289.1"/>
    <property type="molecule type" value="Genomic_DNA"/>
</dbReference>
<evidence type="ECO:0000256" key="1">
    <source>
        <dbReference type="SAM" id="Phobius"/>
    </source>
</evidence>
<organism evidence="2 4">
    <name type="scientific">Finegoldia magna</name>
    <name type="common">Peptostreptococcus magnus</name>
    <dbReference type="NCBI Taxonomy" id="1260"/>
    <lineage>
        <taxon>Bacteria</taxon>
        <taxon>Bacillati</taxon>
        <taxon>Bacillota</taxon>
        <taxon>Tissierellia</taxon>
        <taxon>Tissierellales</taxon>
        <taxon>Peptoniphilaceae</taxon>
        <taxon>Finegoldia</taxon>
    </lineage>
</organism>
<evidence type="ECO:0000313" key="4">
    <source>
        <dbReference type="Proteomes" id="UP000215361"/>
    </source>
</evidence>
<dbReference type="RefSeq" id="WP_002837260.1">
    <property type="nucleotide sequence ID" value="NZ_CABKMR010000001.1"/>
</dbReference>
<dbReference type="AlphaFoldDB" id="A0A133N0P4"/>